<dbReference type="AlphaFoldDB" id="A0AAF0Q9G7"/>
<dbReference type="EMBL" id="CP133614">
    <property type="protein sequence ID" value="WMV19467.1"/>
    <property type="molecule type" value="Genomic_DNA"/>
</dbReference>
<protein>
    <submittedName>
        <fullName evidence="1">Uncharacterized protein</fullName>
    </submittedName>
</protein>
<sequence length="95" mass="10402">MATSLQNLVPPFSCRRPSDTSPSTPIAIFRGGRRRNARKTLRVCRAMVEKTVQGASSTFAKEMERLSAKESLLLASHSCSFGLLNVDPHVLLSTL</sequence>
<evidence type="ECO:0000313" key="1">
    <source>
        <dbReference type="EMBL" id="WMV19467.1"/>
    </source>
</evidence>
<proteinExistence type="predicted"/>
<organism evidence="1 2">
    <name type="scientific">Solanum verrucosum</name>
    <dbReference type="NCBI Taxonomy" id="315347"/>
    <lineage>
        <taxon>Eukaryota</taxon>
        <taxon>Viridiplantae</taxon>
        <taxon>Streptophyta</taxon>
        <taxon>Embryophyta</taxon>
        <taxon>Tracheophyta</taxon>
        <taxon>Spermatophyta</taxon>
        <taxon>Magnoliopsida</taxon>
        <taxon>eudicotyledons</taxon>
        <taxon>Gunneridae</taxon>
        <taxon>Pentapetalae</taxon>
        <taxon>asterids</taxon>
        <taxon>lamiids</taxon>
        <taxon>Solanales</taxon>
        <taxon>Solanaceae</taxon>
        <taxon>Solanoideae</taxon>
        <taxon>Solaneae</taxon>
        <taxon>Solanum</taxon>
    </lineage>
</organism>
<gene>
    <name evidence="1" type="ORF">MTR67_012852</name>
</gene>
<keyword evidence="2" id="KW-1185">Reference proteome</keyword>
<name>A0AAF0Q9G7_SOLVR</name>
<dbReference type="Proteomes" id="UP001234989">
    <property type="component" value="Chromosome 3"/>
</dbReference>
<accession>A0AAF0Q9G7</accession>
<evidence type="ECO:0000313" key="2">
    <source>
        <dbReference type="Proteomes" id="UP001234989"/>
    </source>
</evidence>
<reference evidence="1" key="1">
    <citation type="submission" date="2023-08" db="EMBL/GenBank/DDBJ databases">
        <title>A de novo genome assembly of Solanum verrucosum Schlechtendal, a Mexican diploid species geographically isolated from the other diploid A-genome species in potato relatives.</title>
        <authorList>
            <person name="Hosaka K."/>
        </authorList>
    </citation>
    <scope>NUCLEOTIDE SEQUENCE</scope>
    <source>
        <tissue evidence="1">Young leaves</tissue>
    </source>
</reference>